<evidence type="ECO:0000256" key="5">
    <source>
        <dbReference type="HAMAP-Rule" id="MF_00150"/>
    </source>
</evidence>
<dbReference type="Gene3D" id="3.30.360.10">
    <property type="entry name" value="Dihydrodipicolinate Reductase, domain 2"/>
    <property type="match status" value="1"/>
</dbReference>
<dbReference type="PANTHER" id="PTHR32338">
    <property type="entry name" value="N-ACETYL-GAMMA-GLUTAMYL-PHOSPHATE REDUCTASE, CHLOROPLASTIC-RELATED-RELATED"/>
    <property type="match status" value="1"/>
</dbReference>
<dbReference type="GO" id="GO:0003942">
    <property type="term" value="F:N-acetyl-gamma-glutamyl-phosphate reductase activity"/>
    <property type="evidence" value="ECO:0007669"/>
    <property type="project" value="UniProtKB-UniRule"/>
</dbReference>
<evidence type="ECO:0000256" key="2">
    <source>
        <dbReference type="ARBA" id="ARBA00022605"/>
    </source>
</evidence>
<comment type="pathway">
    <text evidence="5">Amino-acid biosynthesis; L-arginine biosynthesis; N(2)-acetyl-L-ornithine from L-glutamate: step 3/4.</text>
</comment>
<dbReference type="InterPro" id="IPR050085">
    <property type="entry name" value="AGPR"/>
</dbReference>
<protein>
    <recommendedName>
        <fullName evidence="5">N-acetyl-gamma-glutamyl-phosphate reductase</fullName>
        <shortName evidence="5">AGPR</shortName>
        <ecNumber evidence="5">1.2.1.38</ecNumber>
    </recommendedName>
    <alternativeName>
        <fullName evidence="5">N-acetyl-glutamate semialdehyde dehydrogenase</fullName>
        <shortName evidence="5">NAGSA dehydrogenase</shortName>
    </alternativeName>
</protein>
<dbReference type="CDD" id="cd17895">
    <property type="entry name" value="AGPR_1_N"/>
    <property type="match status" value="1"/>
</dbReference>
<dbReference type="UniPathway" id="UPA00068">
    <property type="reaction ID" value="UER00108"/>
</dbReference>
<accession>A0A1M4TWQ2</accession>
<dbReference type="InterPro" id="IPR000706">
    <property type="entry name" value="AGPR_type-1"/>
</dbReference>
<dbReference type="GO" id="GO:0051287">
    <property type="term" value="F:NAD binding"/>
    <property type="evidence" value="ECO:0007669"/>
    <property type="project" value="InterPro"/>
</dbReference>
<sequence length="329" mass="36491">MAKNVKNNEIKKIGIIGANGYTGSELVRLLAFHPNVSLRFLYSRSNSGTKISDLYPDLTTICEMVLTDQPEEVDILFLCLPHKESQNWLIQNPVKDETVVIDLGNDFRLDGNSGNRNFIYGLPEINKKQLSGAKSIANPGCFATAIQLALLPLAQNGLLNEVYTTGITGSTGAGQSLQATTHFTWRNYNISAYKTLTHQHVDEILQQLVSFNTNEISLNFVPWRGDFARGIFTSSTVKTDLELSEIFQLFEDFYTDEPFVKVSEKAIDVKQVVNTNRCVIQIEKCGNVAVIHSAIDNLLKGASGQAVQNMNIAMGWEENLGLNLKPVVF</sequence>
<dbReference type="InterPro" id="IPR036291">
    <property type="entry name" value="NAD(P)-bd_dom_sf"/>
</dbReference>
<dbReference type="EC" id="1.2.1.38" evidence="5"/>
<dbReference type="EMBL" id="FQVO01000001">
    <property type="protein sequence ID" value="SHE48905.1"/>
    <property type="molecule type" value="Genomic_DNA"/>
</dbReference>
<dbReference type="NCBIfam" id="TIGR01850">
    <property type="entry name" value="argC"/>
    <property type="match status" value="1"/>
</dbReference>
<dbReference type="GO" id="GO:0005737">
    <property type="term" value="C:cytoplasm"/>
    <property type="evidence" value="ECO:0007669"/>
    <property type="project" value="UniProtKB-SubCell"/>
</dbReference>
<dbReference type="PROSITE" id="PS01224">
    <property type="entry name" value="ARGC"/>
    <property type="match status" value="1"/>
</dbReference>
<dbReference type="GO" id="GO:0070401">
    <property type="term" value="F:NADP+ binding"/>
    <property type="evidence" value="ECO:0007669"/>
    <property type="project" value="InterPro"/>
</dbReference>
<evidence type="ECO:0000259" key="7">
    <source>
        <dbReference type="SMART" id="SM00859"/>
    </source>
</evidence>
<comment type="function">
    <text evidence="5">Catalyzes the NADPH-dependent reduction of N-acetyl-5-glutamyl phosphate to yield N-acetyl-L-glutamate 5-semialdehyde.</text>
</comment>
<dbReference type="Proteomes" id="UP000184236">
    <property type="component" value="Unassembled WGS sequence"/>
</dbReference>
<dbReference type="RefSeq" id="WP_072883321.1">
    <property type="nucleotide sequence ID" value="NZ_FQVO01000001.1"/>
</dbReference>
<name>A0A1M4TWQ2_9FLAO</name>
<dbReference type="SUPFAM" id="SSF51735">
    <property type="entry name" value="NAD(P)-binding Rossmann-fold domains"/>
    <property type="match status" value="1"/>
</dbReference>
<dbReference type="InterPro" id="IPR000534">
    <property type="entry name" value="Semialdehyde_DH_NAD-bd"/>
</dbReference>
<evidence type="ECO:0000313" key="8">
    <source>
        <dbReference type="EMBL" id="SHE48905.1"/>
    </source>
</evidence>
<evidence type="ECO:0000256" key="1">
    <source>
        <dbReference type="ARBA" id="ARBA00022571"/>
    </source>
</evidence>
<dbReference type="SMART" id="SM00859">
    <property type="entry name" value="Semialdhyde_dh"/>
    <property type="match status" value="1"/>
</dbReference>
<dbReference type="PANTHER" id="PTHR32338:SF10">
    <property type="entry name" value="N-ACETYL-GAMMA-GLUTAMYL-PHOSPHATE REDUCTASE, CHLOROPLASTIC-RELATED"/>
    <property type="match status" value="1"/>
</dbReference>
<comment type="subcellular location">
    <subcellularLocation>
        <location evidence="5">Cytoplasm</location>
    </subcellularLocation>
</comment>
<evidence type="ECO:0000256" key="6">
    <source>
        <dbReference type="PROSITE-ProRule" id="PRU10010"/>
    </source>
</evidence>
<comment type="catalytic activity">
    <reaction evidence="5">
        <text>N-acetyl-L-glutamate 5-semialdehyde + phosphate + NADP(+) = N-acetyl-L-glutamyl 5-phosphate + NADPH + H(+)</text>
        <dbReference type="Rhea" id="RHEA:21588"/>
        <dbReference type="ChEBI" id="CHEBI:15378"/>
        <dbReference type="ChEBI" id="CHEBI:29123"/>
        <dbReference type="ChEBI" id="CHEBI:43474"/>
        <dbReference type="ChEBI" id="CHEBI:57783"/>
        <dbReference type="ChEBI" id="CHEBI:57936"/>
        <dbReference type="ChEBI" id="CHEBI:58349"/>
        <dbReference type="EC" id="1.2.1.38"/>
    </reaction>
</comment>
<proteinExistence type="inferred from homology"/>
<gene>
    <name evidence="5" type="primary">argC</name>
    <name evidence="8" type="ORF">SAMN05444408_101609</name>
</gene>
<dbReference type="InterPro" id="IPR058924">
    <property type="entry name" value="AGPR_dimerisation_dom"/>
</dbReference>
<feature type="domain" description="Semialdehyde dehydrogenase NAD-binding" evidence="7">
    <location>
        <begin position="12"/>
        <end position="133"/>
    </location>
</feature>
<dbReference type="InterPro" id="IPR023013">
    <property type="entry name" value="AGPR_AS"/>
</dbReference>
<dbReference type="STRING" id="1302685.SAMN05444408_101609"/>
<evidence type="ECO:0000256" key="3">
    <source>
        <dbReference type="ARBA" id="ARBA00022857"/>
    </source>
</evidence>
<keyword evidence="3 5" id="KW-0521">NADP</keyword>
<dbReference type="SUPFAM" id="SSF55347">
    <property type="entry name" value="Glyceraldehyde-3-phosphate dehydrogenase-like, C-terminal domain"/>
    <property type="match status" value="1"/>
</dbReference>
<keyword evidence="4 5" id="KW-0560">Oxidoreductase</keyword>
<dbReference type="Gene3D" id="3.40.50.720">
    <property type="entry name" value="NAD(P)-binding Rossmann-like Domain"/>
    <property type="match status" value="1"/>
</dbReference>
<keyword evidence="2 5" id="KW-0028">Amino-acid biosynthesis</keyword>
<dbReference type="HAMAP" id="MF_00150">
    <property type="entry name" value="ArgC_type1"/>
    <property type="match status" value="1"/>
</dbReference>
<keyword evidence="9" id="KW-1185">Reference proteome</keyword>
<evidence type="ECO:0000256" key="4">
    <source>
        <dbReference type="ARBA" id="ARBA00023002"/>
    </source>
</evidence>
<dbReference type="Pfam" id="PF22698">
    <property type="entry name" value="Semialdhyde_dhC_1"/>
    <property type="match status" value="1"/>
</dbReference>
<evidence type="ECO:0000313" key="9">
    <source>
        <dbReference type="Proteomes" id="UP000184236"/>
    </source>
</evidence>
<comment type="similarity">
    <text evidence="5">Belongs to the NAGSA dehydrogenase family. Type 1 subfamily.</text>
</comment>
<organism evidence="8 9">
    <name type="scientific">Chryseobacterium takakiae</name>
    <dbReference type="NCBI Taxonomy" id="1302685"/>
    <lineage>
        <taxon>Bacteria</taxon>
        <taxon>Pseudomonadati</taxon>
        <taxon>Bacteroidota</taxon>
        <taxon>Flavobacteriia</taxon>
        <taxon>Flavobacteriales</taxon>
        <taxon>Weeksellaceae</taxon>
        <taxon>Chryseobacterium group</taxon>
        <taxon>Chryseobacterium</taxon>
    </lineage>
</organism>
<feature type="active site" evidence="5 6">
    <location>
        <position position="141"/>
    </location>
</feature>
<dbReference type="CDD" id="cd23934">
    <property type="entry name" value="AGPR_1_C"/>
    <property type="match status" value="1"/>
</dbReference>
<dbReference type="GO" id="GO:0006526">
    <property type="term" value="P:L-arginine biosynthetic process"/>
    <property type="evidence" value="ECO:0007669"/>
    <property type="project" value="UniProtKB-UniRule"/>
</dbReference>
<dbReference type="Pfam" id="PF01118">
    <property type="entry name" value="Semialdhyde_dh"/>
    <property type="match status" value="1"/>
</dbReference>
<dbReference type="AlphaFoldDB" id="A0A1M4TWQ2"/>
<keyword evidence="5" id="KW-0963">Cytoplasm</keyword>
<keyword evidence="1 5" id="KW-0055">Arginine biosynthesis</keyword>
<reference evidence="9" key="1">
    <citation type="submission" date="2016-11" db="EMBL/GenBank/DDBJ databases">
        <authorList>
            <person name="Varghese N."/>
            <person name="Submissions S."/>
        </authorList>
    </citation>
    <scope>NUCLEOTIDE SEQUENCE [LARGE SCALE GENOMIC DNA]</scope>
    <source>
        <strain evidence="9">DSM 26898</strain>
    </source>
</reference>